<dbReference type="Pfam" id="PF00232">
    <property type="entry name" value="Glyco_hydro_1"/>
    <property type="match status" value="2"/>
</dbReference>
<protein>
    <submittedName>
        <fullName evidence="6">Glycosyl hydrolase 1</fullName>
    </submittedName>
</protein>
<evidence type="ECO:0000313" key="7">
    <source>
        <dbReference type="Proteomes" id="UP000660262"/>
    </source>
</evidence>
<comment type="caution">
    <text evidence="6">The sequence shown here is derived from an EMBL/GenBank/DDBJ whole genome shotgun (WGS) entry which is preliminary data.</text>
</comment>
<comment type="similarity">
    <text evidence="1 4">Belongs to the glycosyl hydrolase 1 family.</text>
</comment>
<dbReference type="PRINTS" id="PR00131">
    <property type="entry name" value="GLHYDRLASE1"/>
</dbReference>
<dbReference type="OrthoDB" id="65569at2759"/>
<name>A0A830HPW7_9CHLO</name>
<dbReference type="InterPro" id="IPR017853">
    <property type="entry name" value="GH"/>
</dbReference>
<dbReference type="GO" id="GO:0005975">
    <property type="term" value="P:carbohydrate metabolic process"/>
    <property type="evidence" value="ECO:0007669"/>
    <property type="project" value="InterPro"/>
</dbReference>
<keyword evidence="2 6" id="KW-0378">Hydrolase</keyword>
<feature type="chain" id="PRO_5032293431" evidence="5">
    <location>
        <begin position="20"/>
        <end position="572"/>
    </location>
</feature>
<evidence type="ECO:0000256" key="3">
    <source>
        <dbReference type="ARBA" id="ARBA00023295"/>
    </source>
</evidence>
<keyword evidence="3" id="KW-0326">Glycosidase</keyword>
<gene>
    <name evidence="6" type="ORF">PPROV_000746300</name>
</gene>
<evidence type="ECO:0000256" key="4">
    <source>
        <dbReference type="RuleBase" id="RU003690"/>
    </source>
</evidence>
<evidence type="ECO:0000256" key="1">
    <source>
        <dbReference type="ARBA" id="ARBA00010838"/>
    </source>
</evidence>
<evidence type="ECO:0000256" key="2">
    <source>
        <dbReference type="ARBA" id="ARBA00022801"/>
    </source>
</evidence>
<keyword evidence="7" id="KW-1185">Reference proteome</keyword>
<dbReference type="Gene3D" id="3.20.20.80">
    <property type="entry name" value="Glycosidases"/>
    <property type="match status" value="2"/>
</dbReference>
<dbReference type="AlphaFoldDB" id="A0A830HPW7"/>
<dbReference type="PANTHER" id="PTHR10353:SF209">
    <property type="entry name" value="GALACTOLIPID GALACTOSYLTRANSFERASE SFR2, CHLOROPLASTIC"/>
    <property type="match status" value="1"/>
</dbReference>
<proteinExistence type="inferred from homology"/>
<dbReference type="SUPFAM" id="SSF51445">
    <property type="entry name" value="(Trans)glycosidases"/>
    <property type="match status" value="1"/>
</dbReference>
<evidence type="ECO:0000313" key="6">
    <source>
        <dbReference type="EMBL" id="GHP08725.1"/>
    </source>
</evidence>
<keyword evidence="5" id="KW-0732">Signal</keyword>
<evidence type="ECO:0000256" key="5">
    <source>
        <dbReference type="SAM" id="SignalP"/>
    </source>
</evidence>
<sequence>MLPTFALLLLLALGVSLLASLPKHLHLHRTDDAHFLDKFASDARSKQTLAFPAGFSFGIATAPAHVEDQLDDAWLEFARKGRVAAWKNAVAPEQRIKFWSEPHEEIHLASELGVDTFRLGVDWARVYPQGPDGGADKGVLVKYRNILDEIKKSKMKVMLTLFHHSLPSWSAELGGWTNATTVGHFVEFASHVVDAMGDLVDVYTIFNEPHVYVLLTHCAGVWPPGEKPDMVEAALCLAPSAAQGAYTASLINMAEAHKRVHAIVKRKDANTMVGAAHHIGVLTPNGPADVVPAAWSHFMFTFYFPDLIASHVDFLGVNYYGQELLAGADVAVSPTEEYSEAGRGVYPDGLYHFLLAFHRRYGSKLPLWVTENGVADATDNLRPVYLMEHLLAIQAAIARGVKVLGYVFWTMSDNWEWADGYCPKFGLVEVRRSLKDDGTLALERVKRRSFGVYQKIIQSNAVDTREREASWDELMRLAKENATRPFCRALEGVGGMTGAFGLDEPVHRPWIAKDWRLGAYRTHAAEHIGVEHLPLPWHTTPEWMISKDVAKGLAYIYESSVNVSSRVIRDEL</sequence>
<dbReference type="InterPro" id="IPR001360">
    <property type="entry name" value="Glyco_hydro_1"/>
</dbReference>
<organism evidence="6 7">
    <name type="scientific">Pycnococcus provasolii</name>
    <dbReference type="NCBI Taxonomy" id="41880"/>
    <lineage>
        <taxon>Eukaryota</taxon>
        <taxon>Viridiplantae</taxon>
        <taxon>Chlorophyta</taxon>
        <taxon>Pseudoscourfieldiophyceae</taxon>
        <taxon>Pseudoscourfieldiales</taxon>
        <taxon>Pycnococcaceae</taxon>
        <taxon>Pycnococcus</taxon>
    </lineage>
</organism>
<dbReference type="PANTHER" id="PTHR10353">
    <property type="entry name" value="GLYCOSYL HYDROLASE"/>
    <property type="match status" value="1"/>
</dbReference>
<dbReference type="EMBL" id="BNJQ01000022">
    <property type="protein sequence ID" value="GHP08725.1"/>
    <property type="molecule type" value="Genomic_DNA"/>
</dbReference>
<accession>A0A830HPW7</accession>
<dbReference type="GO" id="GO:0008422">
    <property type="term" value="F:beta-glucosidase activity"/>
    <property type="evidence" value="ECO:0007669"/>
    <property type="project" value="TreeGrafter"/>
</dbReference>
<feature type="signal peptide" evidence="5">
    <location>
        <begin position="1"/>
        <end position="19"/>
    </location>
</feature>
<dbReference type="Proteomes" id="UP000660262">
    <property type="component" value="Unassembled WGS sequence"/>
</dbReference>
<reference evidence="6" key="1">
    <citation type="submission" date="2020-10" db="EMBL/GenBank/DDBJ databases">
        <title>Unveiling of a novel bifunctional photoreceptor, Dualchrome1, isolated from a cosmopolitan green alga.</title>
        <authorList>
            <person name="Suzuki S."/>
            <person name="Kawachi M."/>
        </authorList>
    </citation>
    <scope>NUCLEOTIDE SEQUENCE</scope>
    <source>
        <strain evidence="6">NIES 2893</strain>
    </source>
</reference>